<dbReference type="InterPro" id="IPR023198">
    <property type="entry name" value="PGP-like_dom2"/>
</dbReference>
<feature type="binding site" evidence="4">
    <location>
        <position position="170"/>
    </location>
    <ligand>
        <name>Mg(2+)</name>
        <dbReference type="ChEBI" id="CHEBI:18420"/>
    </ligand>
</feature>
<dbReference type="InterPro" id="IPR036412">
    <property type="entry name" value="HAD-like_sf"/>
</dbReference>
<reference evidence="7 9" key="2">
    <citation type="submission" date="2019-04" db="EMBL/GenBank/DDBJ databases">
        <title>Draft genome sequence data and analysis of a Fermenting Bacterium, Geotoga petraea strain HO-Geo1, isolated from heavy-oil petroleum reservoir in Russia.</title>
        <authorList>
            <person name="Grouzdev D.S."/>
            <person name="Semenova E.M."/>
            <person name="Sokolova D.S."/>
            <person name="Tourova T.P."/>
            <person name="Poltaraus A.B."/>
            <person name="Nazina T.N."/>
        </authorList>
    </citation>
    <scope>NUCLEOTIDE SEQUENCE [LARGE SCALE GENOMIC DNA]</scope>
    <source>
        <strain evidence="7 9">HO-Geo1</strain>
    </source>
</reference>
<dbReference type="GO" id="GO:0008801">
    <property type="term" value="F:beta-phosphoglucomutase activity"/>
    <property type="evidence" value="ECO:0007669"/>
    <property type="project" value="UniProtKB-EC"/>
</dbReference>
<keyword evidence="4" id="KW-0460">Magnesium</keyword>
<dbReference type="InterPro" id="IPR051806">
    <property type="entry name" value="HAD-like_SPP"/>
</dbReference>
<dbReference type="AlphaFoldDB" id="A0A1G6L589"/>
<accession>A0A1G6L589</accession>
<dbReference type="SFLD" id="SFLDS00003">
    <property type="entry name" value="Haloacid_Dehalogenase"/>
    <property type="match status" value="1"/>
</dbReference>
<keyword evidence="8" id="KW-1185">Reference proteome</keyword>
<dbReference type="EMBL" id="FMYV01000003">
    <property type="protein sequence ID" value="SDC37895.1"/>
    <property type="molecule type" value="Genomic_DNA"/>
</dbReference>
<dbReference type="STRING" id="28234.SAMN04488588_0998"/>
<reference evidence="6 8" key="1">
    <citation type="submission" date="2016-10" db="EMBL/GenBank/DDBJ databases">
        <authorList>
            <person name="de Groot N.N."/>
        </authorList>
    </citation>
    <scope>NUCLEOTIDE SEQUENCE [LARGE SCALE GENOMIC DNA]</scope>
    <source>
        <strain evidence="6 8">WG14</strain>
    </source>
</reference>
<organism evidence="6 8">
    <name type="scientific">Geotoga petraea</name>
    <dbReference type="NCBI Taxonomy" id="28234"/>
    <lineage>
        <taxon>Bacteria</taxon>
        <taxon>Thermotogati</taxon>
        <taxon>Thermotogota</taxon>
        <taxon>Thermotogae</taxon>
        <taxon>Petrotogales</taxon>
        <taxon>Petrotogaceae</taxon>
        <taxon>Geotoga</taxon>
    </lineage>
</organism>
<comment type="cofactor">
    <cofactor evidence="4">
        <name>Mg(2+)</name>
        <dbReference type="ChEBI" id="CHEBI:18420"/>
    </cofactor>
    <text evidence="4">Binds 2 magnesium ions per subunit.</text>
</comment>
<feature type="binding site" evidence="3">
    <location>
        <position position="51"/>
    </location>
    <ligand>
        <name>substrate</name>
    </ligand>
</feature>
<evidence type="ECO:0000256" key="5">
    <source>
        <dbReference type="PIRSR" id="PIRSR610972-4"/>
    </source>
</evidence>
<dbReference type="NCBIfam" id="TIGR01990">
    <property type="entry name" value="bPGM"/>
    <property type="match status" value="1"/>
</dbReference>
<feature type="site" description="Important for catalytic activity and assists the phosphoryl transfer reaction to Asp8 by balancing charge and orienting the reacting groups" evidence="5">
    <location>
        <position position="146"/>
    </location>
</feature>
<dbReference type="Pfam" id="PF00702">
    <property type="entry name" value="Hydrolase"/>
    <property type="match status" value="1"/>
</dbReference>
<evidence type="ECO:0000313" key="8">
    <source>
        <dbReference type="Proteomes" id="UP000199322"/>
    </source>
</evidence>
<dbReference type="SUPFAM" id="SSF56784">
    <property type="entry name" value="HAD-like"/>
    <property type="match status" value="1"/>
</dbReference>
<dbReference type="OrthoDB" id="9797743at2"/>
<dbReference type="InterPro" id="IPR010976">
    <property type="entry name" value="B-phosphoglucomutase_hydrolase"/>
</dbReference>
<keyword evidence="7" id="KW-0413">Isomerase</keyword>
<dbReference type="GO" id="GO:0000287">
    <property type="term" value="F:magnesium ion binding"/>
    <property type="evidence" value="ECO:0007669"/>
    <property type="project" value="InterPro"/>
</dbReference>
<dbReference type="Gene3D" id="1.10.150.240">
    <property type="entry name" value="Putative phosphatase, domain 2"/>
    <property type="match status" value="1"/>
</dbReference>
<dbReference type="Proteomes" id="UP000199322">
    <property type="component" value="Unassembled WGS sequence"/>
</dbReference>
<dbReference type="SFLD" id="SFLDG01135">
    <property type="entry name" value="C1.5.6:_HAD__Beta-PGM__Phospha"/>
    <property type="match status" value="1"/>
</dbReference>
<proteinExistence type="inferred from homology"/>
<feature type="active site" description="Proton donor/acceptor" evidence="2">
    <location>
        <position position="10"/>
    </location>
</feature>
<dbReference type="GO" id="GO:0005975">
    <property type="term" value="P:carbohydrate metabolic process"/>
    <property type="evidence" value="ECO:0007669"/>
    <property type="project" value="InterPro"/>
</dbReference>
<evidence type="ECO:0000256" key="2">
    <source>
        <dbReference type="PIRSR" id="PIRSR610972-1"/>
    </source>
</evidence>
<feature type="binding site" evidence="4">
    <location>
        <position position="10"/>
    </location>
    <ligand>
        <name>Mg(2+)</name>
        <dbReference type="ChEBI" id="CHEBI:18420"/>
    </ligand>
</feature>
<dbReference type="Gene3D" id="3.40.50.1000">
    <property type="entry name" value="HAD superfamily/HAD-like"/>
    <property type="match status" value="1"/>
</dbReference>
<dbReference type="InterPro" id="IPR023214">
    <property type="entry name" value="HAD_sf"/>
</dbReference>
<dbReference type="InterPro" id="IPR010972">
    <property type="entry name" value="Beta-PGM"/>
</dbReference>
<dbReference type="EMBL" id="SRME01000001">
    <property type="protein sequence ID" value="TGG88828.1"/>
    <property type="molecule type" value="Genomic_DNA"/>
</dbReference>
<gene>
    <name evidence="7" type="primary">pgmB</name>
    <name evidence="7" type="ORF">E4650_01135</name>
    <name evidence="6" type="ORF">SAMN04488588_0998</name>
</gene>
<feature type="binding site" evidence="4">
    <location>
        <position position="8"/>
    </location>
    <ligand>
        <name>Mg(2+)</name>
        <dbReference type="ChEBI" id="CHEBI:18420"/>
    </ligand>
</feature>
<dbReference type="SFLD" id="SFLDG01129">
    <property type="entry name" value="C1.5:_HAD__Beta-PGM__Phosphata"/>
    <property type="match status" value="1"/>
</dbReference>
<dbReference type="InterPro" id="IPR006439">
    <property type="entry name" value="HAD-SF_hydro_IA"/>
</dbReference>
<comment type="similarity">
    <text evidence="1">Belongs to the HAD-like hydrolase superfamily. CbbY/CbbZ/Gph/YieH family.</text>
</comment>
<feature type="binding site" evidence="3">
    <location>
        <begin position="43"/>
        <end position="48"/>
    </location>
    <ligand>
        <name>substrate</name>
    </ligand>
</feature>
<protein>
    <submittedName>
        <fullName evidence="6">Beta-phosphoglucomutase</fullName>
        <ecNumber evidence="7">5.4.2.6</ecNumber>
    </submittedName>
</protein>
<dbReference type="RefSeq" id="WP_091403288.1">
    <property type="nucleotide sequence ID" value="NZ_FMYV01000003.1"/>
</dbReference>
<feature type="binding site" evidence="3">
    <location>
        <begin position="115"/>
        <end position="119"/>
    </location>
    <ligand>
        <name>substrate</name>
    </ligand>
</feature>
<evidence type="ECO:0000313" key="9">
    <source>
        <dbReference type="Proteomes" id="UP000297288"/>
    </source>
</evidence>
<dbReference type="Proteomes" id="UP000297288">
    <property type="component" value="Unassembled WGS sequence"/>
</dbReference>
<keyword evidence="4" id="KW-0479">Metal-binding</keyword>
<evidence type="ECO:0000256" key="3">
    <source>
        <dbReference type="PIRSR" id="PIRSR610972-2"/>
    </source>
</evidence>
<feature type="binding site" evidence="3">
    <location>
        <begin position="8"/>
        <end position="10"/>
    </location>
    <ligand>
        <name>substrate</name>
    </ligand>
</feature>
<dbReference type="NCBIfam" id="TIGR02009">
    <property type="entry name" value="PGMB-YQAB-SF"/>
    <property type="match status" value="1"/>
</dbReference>
<feature type="binding site" evidence="3">
    <location>
        <position position="24"/>
    </location>
    <ligand>
        <name>substrate</name>
    </ligand>
</feature>
<dbReference type="PANTHER" id="PTHR43481">
    <property type="entry name" value="FRUCTOSE-1-PHOSPHATE PHOSPHATASE"/>
    <property type="match status" value="1"/>
</dbReference>
<evidence type="ECO:0000313" key="7">
    <source>
        <dbReference type="EMBL" id="TGG88828.1"/>
    </source>
</evidence>
<evidence type="ECO:0000313" key="6">
    <source>
        <dbReference type="EMBL" id="SDC37895.1"/>
    </source>
</evidence>
<feature type="active site" description="Nucleophile" evidence="2">
    <location>
        <position position="8"/>
    </location>
</feature>
<dbReference type="EC" id="5.4.2.6" evidence="7"/>
<dbReference type="PRINTS" id="PR00413">
    <property type="entry name" value="HADHALOGNASE"/>
</dbReference>
<dbReference type="NCBIfam" id="TIGR01509">
    <property type="entry name" value="HAD-SF-IA-v3"/>
    <property type="match status" value="1"/>
</dbReference>
<dbReference type="GO" id="GO:0050308">
    <property type="term" value="F:sugar-phosphatase activity"/>
    <property type="evidence" value="ECO:0007669"/>
    <property type="project" value="TreeGrafter"/>
</dbReference>
<feature type="site" description="Important for catalytic activity and assists the phosphoryl transfer reaction to Asp8 by balancing charge and orienting the reacting groups" evidence="5">
    <location>
        <position position="115"/>
    </location>
</feature>
<dbReference type="PANTHER" id="PTHR43481:SF4">
    <property type="entry name" value="GLYCEROL-1-PHOSPHATE PHOSPHOHYDROLASE 1-RELATED"/>
    <property type="match status" value="1"/>
</dbReference>
<feature type="binding site" evidence="3">
    <location>
        <position position="77"/>
    </location>
    <ligand>
        <name>substrate</name>
    </ligand>
</feature>
<dbReference type="CDD" id="cd02598">
    <property type="entry name" value="HAD_BPGM"/>
    <property type="match status" value="1"/>
</dbReference>
<evidence type="ECO:0000256" key="4">
    <source>
        <dbReference type="PIRSR" id="PIRSR610972-3"/>
    </source>
</evidence>
<sequence length="216" mass="24377">MIRACIFDLDGVIVDTAKYHYKAWKRLANELGFEFTEEDNERLKGVSRMTSLEILLEIGNKKGEYTEDEKLKLATKKNEWYREYITKMEKDEILPGVEGFLELLRQNGVKIAIGSASKNAKTILERIGLIDKFDAIVDGTKITKAKPDPQVFTKAADEMNEKYEDCVVFEDSQAGIDAALAAGMKAIAVGKPENLKNAHKIISGFKNKDFELLMFD</sequence>
<feature type="binding site" evidence="3">
    <location>
        <position position="146"/>
    </location>
    <ligand>
        <name>substrate</name>
    </ligand>
</feature>
<evidence type="ECO:0000256" key="1">
    <source>
        <dbReference type="ARBA" id="ARBA00006171"/>
    </source>
</evidence>
<name>A0A1G6L589_9BACT</name>
<feature type="binding site" evidence="4">
    <location>
        <position position="171"/>
    </location>
    <ligand>
        <name>Mg(2+)</name>
        <dbReference type="ChEBI" id="CHEBI:18420"/>
    </ligand>
</feature>